<evidence type="ECO:0000256" key="1">
    <source>
        <dbReference type="PROSITE-ProRule" id="PRU00409"/>
    </source>
</evidence>
<comment type="caution">
    <text evidence="3">The sequence shown here is derived from an EMBL/GenBank/DDBJ whole genome shotgun (WGS) entry which is preliminary data.</text>
</comment>
<organism evidence="3 4">
    <name type="scientific">Salisediminibacterium halotolerans</name>
    <dbReference type="NCBI Taxonomy" id="517425"/>
    <lineage>
        <taxon>Bacteria</taxon>
        <taxon>Bacillati</taxon>
        <taxon>Bacillota</taxon>
        <taxon>Bacilli</taxon>
        <taxon>Bacillales</taxon>
        <taxon>Bacillaceae</taxon>
        <taxon>Salisediminibacterium</taxon>
    </lineage>
</organism>
<proteinExistence type="predicted"/>
<evidence type="ECO:0000313" key="4">
    <source>
        <dbReference type="Proteomes" id="UP000199318"/>
    </source>
</evidence>
<dbReference type="RefSeq" id="WP_093072870.1">
    <property type="nucleotide sequence ID" value="NZ_FOGV01000011.1"/>
</dbReference>
<dbReference type="PANTHER" id="PTHR21621">
    <property type="entry name" value="RIBOSOMAL PROTEIN S6 MODIFICATION PROTEIN"/>
    <property type="match status" value="1"/>
</dbReference>
<dbReference type="InterPro" id="IPR013651">
    <property type="entry name" value="ATP-grasp_RimK-type"/>
</dbReference>
<evidence type="ECO:0000259" key="2">
    <source>
        <dbReference type="PROSITE" id="PS50975"/>
    </source>
</evidence>
<feature type="domain" description="ATP-grasp" evidence="2">
    <location>
        <begin position="89"/>
        <end position="344"/>
    </location>
</feature>
<dbReference type="SUPFAM" id="SSF56059">
    <property type="entry name" value="Glutathione synthetase ATP-binding domain-like"/>
    <property type="match status" value="1"/>
</dbReference>
<keyword evidence="1" id="KW-0067">ATP-binding</keyword>
<dbReference type="Gene3D" id="3.30.470.20">
    <property type="entry name" value="ATP-grasp fold, B domain"/>
    <property type="match status" value="2"/>
</dbReference>
<dbReference type="GO" id="GO:0018169">
    <property type="term" value="F:ribosomal S6-glutamic acid ligase activity"/>
    <property type="evidence" value="ECO:0007669"/>
    <property type="project" value="TreeGrafter"/>
</dbReference>
<dbReference type="PROSITE" id="PS50975">
    <property type="entry name" value="ATP_GRASP"/>
    <property type="match status" value="1"/>
</dbReference>
<dbReference type="GO" id="GO:0005737">
    <property type="term" value="C:cytoplasm"/>
    <property type="evidence" value="ECO:0007669"/>
    <property type="project" value="TreeGrafter"/>
</dbReference>
<dbReference type="PANTHER" id="PTHR21621:SF0">
    <property type="entry name" value="BETA-CITRYLGLUTAMATE SYNTHASE B-RELATED"/>
    <property type="match status" value="1"/>
</dbReference>
<dbReference type="EMBL" id="FOGV01000011">
    <property type="protein sequence ID" value="SES01626.1"/>
    <property type="molecule type" value="Genomic_DNA"/>
</dbReference>
<gene>
    <name evidence="3" type="ORF">SAMN05444126_11172</name>
</gene>
<dbReference type="Pfam" id="PF08443">
    <property type="entry name" value="RimK"/>
    <property type="match status" value="1"/>
</dbReference>
<protein>
    <submittedName>
        <fullName evidence="3">D-alanine-D-alanine ligase</fullName>
    </submittedName>
</protein>
<dbReference type="AlphaFoldDB" id="A0A1H9TWX2"/>
<evidence type="ECO:0000313" key="3">
    <source>
        <dbReference type="EMBL" id="SES01626.1"/>
    </source>
</evidence>
<dbReference type="GO" id="GO:0005524">
    <property type="term" value="F:ATP binding"/>
    <property type="evidence" value="ECO:0007669"/>
    <property type="project" value="UniProtKB-UniRule"/>
</dbReference>
<dbReference type="GO" id="GO:0009432">
    <property type="term" value="P:SOS response"/>
    <property type="evidence" value="ECO:0007669"/>
    <property type="project" value="TreeGrafter"/>
</dbReference>
<reference evidence="4" key="1">
    <citation type="submission" date="2016-10" db="EMBL/GenBank/DDBJ databases">
        <authorList>
            <person name="de Groot N.N."/>
        </authorList>
    </citation>
    <scope>NUCLEOTIDE SEQUENCE [LARGE SCALE GENOMIC DNA]</scope>
    <source>
        <strain evidence="4">10nlg</strain>
    </source>
</reference>
<dbReference type="STRING" id="1464123.SAMN05444126_11172"/>
<dbReference type="SMART" id="SM01209">
    <property type="entry name" value="GARS_A"/>
    <property type="match status" value="1"/>
</dbReference>
<dbReference type="InterPro" id="IPR011761">
    <property type="entry name" value="ATP-grasp"/>
</dbReference>
<name>A0A1H9TWX2_9BACI</name>
<dbReference type="OrthoDB" id="9803907at2"/>
<keyword evidence="4" id="KW-1185">Reference proteome</keyword>
<dbReference type="GO" id="GO:0046872">
    <property type="term" value="F:metal ion binding"/>
    <property type="evidence" value="ECO:0007669"/>
    <property type="project" value="InterPro"/>
</dbReference>
<dbReference type="Proteomes" id="UP000199318">
    <property type="component" value="Unassembled WGS sequence"/>
</dbReference>
<keyword evidence="1" id="KW-0547">Nucleotide-binding</keyword>
<keyword evidence="3" id="KW-0436">Ligase</keyword>
<sequence length="516" mass="58488">MPEFEWFDHLQDAVPYEASEQKISLYTIALEGWRRGLDVSFLSGYDEDDVFHLHYAIASSERKIHFKSSESSLITQTVHDICRDKFETNKRLREAGVKVPAGKRFTREEGLGEVVAYANETAGFPLVVKPTTGYAGKGVYVNIQSEEELAKAVKYVFDELGFPELIVEEYLTGVEIRVMVVGDEVIGAVHRTEANVVGDGKLTVKKLIEQKNEVRKQVPHLQNRPIKLDRQFYTTMRALNQRPDMVPKAGEKVVVKRVSNISAGGDPVDVTDQLTEKVKQLAVQSVQAIPGLPYAGVDIMVDDPATCFNPKVIEVNTSPGIGSHLFPIAGKARDVPKALIDLHFPETKGMKRKGERTFFRLVDIEYVLRNRFMDSVLLDKVKEDVIVNKITLKTSESHTGFKSSIRRKIQQLGFIGEAEQVTARTSAFLLGHDDPNVFDDFSVWLKDVMKDKGPLSIDMEKTDCKISHERLLYKQETNIVSRNEYEMKKAYADFRKHVVKNKKMKRKLLKSLKLKK</sequence>
<accession>A0A1H9TWX2</accession>